<dbReference type="InterPro" id="IPR002035">
    <property type="entry name" value="VWF_A"/>
</dbReference>
<feature type="domain" description="VWFA" evidence="2">
    <location>
        <begin position="35"/>
        <end position="209"/>
    </location>
</feature>
<feature type="chain" id="PRO_5043909530" description="VWFA domain-containing protein" evidence="1">
    <location>
        <begin position="25"/>
        <end position="409"/>
    </location>
</feature>
<keyword evidence="1" id="KW-0732">Signal</keyword>
<evidence type="ECO:0000313" key="4">
    <source>
        <dbReference type="Proteomes" id="UP001497497"/>
    </source>
</evidence>
<gene>
    <name evidence="3" type="ORF">GSLYS_00012094001</name>
</gene>
<evidence type="ECO:0000256" key="1">
    <source>
        <dbReference type="SAM" id="SignalP"/>
    </source>
</evidence>
<evidence type="ECO:0000259" key="2">
    <source>
        <dbReference type="PROSITE" id="PS50234"/>
    </source>
</evidence>
<name>A0AAV2HZQ5_LYMST</name>
<keyword evidence="4" id="KW-1185">Reference proteome</keyword>
<dbReference type="EMBL" id="CAXITT010000292">
    <property type="protein sequence ID" value="CAL1538273.1"/>
    <property type="molecule type" value="Genomic_DNA"/>
</dbReference>
<dbReference type="InterPro" id="IPR050525">
    <property type="entry name" value="ECM_Assembly_Org"/>
</dbReference>
<dbReference type="AlphaFoldDB" id="A0AAV2HZQ5"/>
<dbReference type="PANTHER" id="PTHR24020">
    <property type="entry name" value="COLLAGEN ALPHA"/>
    <property type="match status" value="1"/>
</dbReference>
<dbReference type="CDD" id="cd01450">
    <property type="entry name" value="vWFA_subfamily_ECM"/>
    <property type="match status" value="1"/>
</dbReference>
<sequence>MKTLNLQPLLLLLVCLCHTSRSYSVDPGWAKKQADIFFCVDTSTSVYVLDYKIQLKFVADLVSRMDIGPSYTRVGVGLYSEDLYLHIPLNNTMSKDELISTIMAAPHHRGNGYISRGLSGMMTKGLTPTLRRPDVPHISVLFTDGDARDIQIAMDNANLARRQGIFLTTIAIGNRVNVARLGDYTSDPKPEFLYHVLDYSYLVSILPTVSKKLSEVEALASDQGVCGNNKFVDVVFVFDEAALGKKVSNKIKEFLQKITENLSLNSGKVRVGVMSKTCHQGDITLVQNLKREQLIENLKVDKGEEISYLIKITIRDSFTPENGARTGSLKRLVVFLDDYLREKREIFALLAKAKHRDQYEIFVINFGTNYDKGFIESLGTSKDHVIFLGSADELIIRKNEFTNIFCRDI</sequence>
<dbReference type="Pfam" id="PF00092">
    <property type="entry name" value="VWA"/>
    <property type="match status" value="2"/>
</dbReference>
<dbReference type="InterPro" id="IPR036465">
    <property type="entry name" value="vWFA_dom_sf"/>
</dbReference>
<protein>
    <recommendedName>
        <fullName evidence="2">VWFA domain-containing protein</fullName>
    </recommendedName>
</protein>
<dbReference type="PROSITE" id="PS50234">
    <property type="entry name" value="VWFA"/>
    <property type="match status" value="2"/>
</dbReference>
<dbReference type="Gene3D" id="3.40.50.410">
    <property type="entry name" value="von Willebrand factor, type A domain"/>
    <property type="match status" value="2"/>
</dbReference>
<comment type="caution">
    <text evidence="3">The sequence shown here is derived from an EMBL/GenBank/DDBJ whole genome shotgun (WGS) entry which is preliminary data.</text>
</comment>
<evidence type="ECO:0000313" key="3">
    <source>
        <dbReference type="EMBL" id="CAL1538273.1"/>
    </source>
</evidence>
<feature type="signal peptide" evidence="1">
    <location>
        <begin position="1"/>
        <end position="24"/>
    </location>
</feature>
<dbReference type="PANTHER" id="PTHR24020:SF84">
    <property type="entry name" value="VWFA DOMAIN-CONTAINING PROTEIN"/>
    <property type="match status" value="1"/>
</dbReference>
<dbReference type="SUPFAM" id="SSF53300">
    <property type="entry name" value="vWA-like"/>
    <property type="match status" value="2"/>
</dbReference>
<reference evidence="3 4" key="1">
    <citation type="submission" date="2024-04" db="EMBL/GenBank/DDBJ databases">
        <authorList>
            <consortium name="Genoscope - CEA"/>
            <person name="William W."/>
        </authorList>
    </citation>
    <scope>NUCLEOTIDE SEQUENCE [LARGE SCALE GENOMIC DNA]</scope>
</reference>
<organism evidence="3 4">
    <name type="scientific">Lymnaea stagnalis</name>
    <name type="common">Great pond snail</name>
    <name type="synonym">Helix stagnalis</name>
    <dbReference type="NCBI Taxonomy" id="6523"/>
    <lineage>
        <taxon>Eukaryota</taxon>
        <taxon>Metazoa</taxon>
        <taxon>Spiralia</taxon>
        <taxon>Lophotrochozoa</taxon>
        <taxon>Mollusca</taxon>
        <taxon>Gastropoda</taxon>
        <taxon>Heterobranchia</taxon>
        <taxon>Euthyneura</taxon>
        <taxon>Panpulmonata</taxon>
        <taxon>Hygrophila</taxon>
        <taxon>Lymnaeoidea</taxon>
        <taxon>Lymnaeidae</taxon>
        <taxon>Lymnaea</taxon>
    </lineage>
</organism>
<proteinExistence type="predicted"/>
<feature type="domain" description="VWFA" evidence="2">
    <location>
        <begin position="233"/>
        <end position="404"/>
    </location>
</feature>
<dbReference type="SMART" id="SM00327">
    <property type="entry name" value="VWA"/>
    <property type="match status" value="2"/>
</dbReference>
<accession>A0AAV2HZQ5</accession>
<dbReference type="Proteomes" id="UP001497497">
    <property type="component" value="Unassembled WGS sequence"/>
</dbReference>